<proteinExistence type="predicted"/>
<dbReference type="RefSeq" id="WP_206570464.1">
    <property type="nucleotide sequence ID" value="NZ_JAFKCW010000004.1"/>
</dbReference>
<reference evidence="1 2" key="1">
    <citation type="submission" date="2021-03" db="EMBL/GenBank/DDBJ databases">
        <title>novel species isolated from a fishpond in China.</title>
        <authorList>
            <person name="Lu H."/>
            <person name="Cai Z."/>
        </authorList>
    </citation>
    <scope>NUCLEOTIDE SEQUENCE [LARGE SCALE GENOMIC DNA]</scope>
    <source>
        <strain evidence="1 2">JCM 31546</strain>
    </source>
</reference>
<dbReference type="Proteomes" id="UP000664698">
    <property type="component" value="Unassembled WGS sequence"/>
</dbReference>
<dbReference type="EMBL" id="JAFKCW010000004">
    <property type="protein sequence ID" value="MBN7802445.1"/>
    <property type="molecule type" value="Genomic_DNA"/>
</dbReference>
<protein>
    <recommendedName>
        <fullName evidence="3">DUF4348 domain-containing protein</fullName>
    </recommendedName>
</protein>
<keyword evidence="2" id="KW-1185">Reference proteome</keyword>
<organism evidence="1 2">
    <name type="scientific">Algoriphagus aestuariicola</name>
    <dbReference type="NCBI Taxonomy" id="1852016"/>
    <lineage>
        <taxon>Bacteria</taxon>
        <taxon>Pseudomonadati</taxon>
        <taxon>Bacteroidota</taxon>
        <taxon>Cytophagia</taxon>
        <taxon>Cytophagales</taxon>
        <taxon>Cyclobacteriaceae</taxon>
        <taxon>Algoriphagus</taxon>
    </lineage>
</organism>
<accession>A0ABS3BTR2</accession>
<evidence type="ECO:0008006" key="3">
    <source>
        <dbReference type="Google" id="ProtNLM"/>
    </source>
</evidence>
<sequence>MLERSNSREGNVFVIEGLEFDSLKNQANMKVFLEGEKLLINAWFLRSGEGWKLEKLSFVET</sequence>
<comment type="caution">
    <text evidence="1">The sequence shown here is derived from an EMBL/GenBank/DDBJ whole genome shotgun (WGS) entry which is preliminary data.</text>
</comment>
<evidence type="ECO:0000313" key="2">
    <source>
        <dbReference type="Proteomes" id="UP000664698"/>
    </source>
</evidence>
<gene>
    <name evidence="1" type="ORF">J0A67_16345</name>
</gene>
<name>A0ABS3BTR2_9BACT</name>
<evidence type="ECO:0000313" key="1">
    <source>
        <dbReference type="EMBL" id="MBN7802445.1"/>
    </source>
</evidence>